<evidence type="ECO:0000313" key="3">
    <source>
        <dbReference type="Proteomes" id="UP000053647"/>
    </source>
</evidence>
<evidence type="ECO:0000313" key="2">
    <source>
        <dbReference type="EMBL" id="KIJ07235.1"/>
    </source>
</evidence>
<feature type="region of interest" description="Disordered" evidence="1">
    <location>
        <begin position="262"/>
        <end position="313"/>
    </location>
</feature>
<feature type="compositionally biased region" description="Basic and acidic residues" evidence="1">
    <location>
        <begin position="463"/>
        <end position="486"/>
    </location>
</feature>
<organism evidence="2 3">
    <name type="scientific">Paxillus involutus ATCC 200175</name>
    <dbReference type="NCBI Taxonomy" id="664439"/>
    <lineage>
        <taxon>Eukaryota</taxon>
        <taxon>Fungi</taxon>
        <taxon>Dikarya</taxon>
        <taxon>Basidiomycota</taxon>
        <taxon>Agaricomycotina</taxon>
        <taxon>Agaricomycetes</taxon>
        <taxon>Agaricomycetidae</taxon>
        <taxon>Boletales</taxon>
        <taxon>Paxilineae</taxon>
        <taxon>Paxillaceae</taxon>
        <taxon>Paxillus</taxon>
    </lineage>
</organism>
<name>A0A0C9SWN0_PAXIN</name>
<feature type="region of interest" description="Disordered" evidence="1">
    <location>
        <begin position="28"/>
        <end position="139"/>
    </location>
</feature>
<feature type="compositionally biased region" description="Low complexity" evidence="1">
    <location>
        <begin position="303"/>
        <end position="313"/>
    </location>
</feature>
<feature type="region of interest" description="Disordered" evidence="1">
    <location>
        <begin position="450"/>
        <end position="518"/>
    </location>
</feature>
<sequence>ELPLTNCIPNFFDNDSHDVRDIPFHSRSHTLVEAPPPVDKPPKKRLSKFLNKFTPKKKDRGAETQSRQEREQAIVGAEPKHAIDPQPAATPKDLTEKDKEKPKESTVDNTDRSSAPTAKAPSADSGHNTKQRARSQVKRIRQAMIRRERQEHAYIAEYRDRAIFACETGPLPDEIERGCCFHLASYICFSQRDPNINPRENNAQPITRLSQSGHGMAQTNSRSLRARLNRLLVWLHVCKRPPASATTTLSATTPSILSPNGGHNGLGALVPTPTPLSNQSPAIIGTATPMNLTEAPVHPSAPPSSTSQTPSSPARAVIYPTTVDPSINVDSGPASDMASNPWQLTDTERVDQVSVDQHSLQEVPDTQNPKDSEKVEKAEKGGSDTVLSRDVPVSRHLCAISSTSIAPIKGVANPSDQLYPSFFDSDSSDVPPPVRPLKKPLSKFLRKFTRKKKSRVADTQPQLEREPAIVGAEAEHAVDGKQKASKPDATMAEVTDRASTPTPDPQAAASACHRVLHS</sequence>
<dbReference type="Proteomes" id="UP000053647">
    <property type="component" value="Unassembled WGS sequence"/>
</dbReference>
<feature type="compositionally biased region" description="Basic and acidic residues" evidence="1">
    <location>
        <begin position="93"/>
        <end position="111"/>
    </location>
</feature>
<keyword evidence="3" id="KW-1185">Reference proteome</keyword>
<feature type="compositionally biased region" description="Basic and acidic residues" evidence="1">
    <location>
        <begin position="60"/>
        <end position="83"/>
    </location>
</feature>
<evidence type="ECO:0000256" key="1">
    <source>
        <dbReference type="SAM" id="MobiDB-lite"/>
    </source>
</evidence>
<reference evidence="2 3" key="1">
    <citation type="submission" date="2014-06" db="EMBL/GenBank/DDBJ databases">
        <authorList>
            <consortium name="DOE Joint Genome Institute"/>
            <person name="Kuo A."/>
            <person name="Kohler A."/>
            <person name="Nagy L.G."/>
            <person name="Floudas D."/>
            <person name="Copeland A."/>
            <person name="Barry K.W."/>
            <person name="Cichocki N."/>
            <person name="Veneault-Fourrey C."/>
            <person name="LaButti K."/>
            <person name="Lindquist E.A."/>
            <person name="Lipzen A."/>
            <person name="Lundell T."/>
            <person name="Morin E."/>
            <person name="Murat C."/>
            <person name="Sun H."/>
            <person name="Tunlid A."/>
            <person name="Henrissat B."/>
            <person name="Grigoriev I.V."/>
            <person name="Hibbett D.S."/>
            <person name="Martin F."/>
            <person name="Nordberg H.P."/>
            <person name="Cantor M.N."/>
            <person name="Hua S.X."/>
        </authorList>
    </citation>
    <scope>NUCLEOTIDE SEQUENCE [LARGE SCALE GENOMIC DNA]</scope>
    <source>
        <strain evidence="2 3">ATCC 200175</strain>
    </source>
</reference>
<feature type="compositionally biased region" description="Basic and acidic residues" evidence="1">
    <location>
        <begin position="368"/>
        <end position="382"/>
    </location>
</feature>
<dbReference type="HOGENOM" id="CLU_526373_0_0_1"/>
<dbReference type="AlphaFoldDB" id="A0A0C9SWN0"/>
<reference evidence="3" key="2">
    <citation type="submission" date="2015-01" db="EMBL/GenBank/DDBJ databases">
        <title>Evolutionary Origins and Diversification of the Mycorrhizal Mutualists.</title>
        <authorList>
            <consortium name="DOE Joint Genome Institute"/>
            <consortium name="Mycorrhizal Genomics Consortium"/>
            <person name="Kohler A."/>
            <person name="Kuo A."/>
            <person name="Nagy L.G."/>
            <person name="Floudas D."/>
            <person name="Copeland A."/>
            <person name="Barry K.W."/>
            <person name="Cichocki N."/>
            <person name="Veneault-Fourrey C."/>
            <person name="LaButti K."/>
            <person name="Lindquist E.A."/>
            <person name="Lipzen A."/>
            <person name="Lundell T."/>
            <person name="Morin E."/>
            <person name="Murat C."/>
            <person name="Riley R."/>
            <person name="Ohm R."/>
            <person name="Sun H."/>
            <person name="Tunlid A."/>
            <person name="Henrissat B."/>
            <person name="Grigoriev I.V."/>
            <person name="Hibbett D.S."/>
            <person name="Martin F."/>
        </authorList>
    </citation>
    <scope>NUCLEOTIDE SEQUENCE [LARGE SCALE GENOMIC DNA]</scope>
    <source>
        <strain evidence="3">ATCC 200175</strain>
    </source>
</reference>
<accession>A0A0C9SWN0</accession>
<protein>
    <submittedName>
        <fullName evidence="2">Uncharacterized protein</fullName>
    </submittedName>
</protein>
<gene>
    <name evidence="2" type="ORF">PAXINDRAFT_19568</name>
</gene>
<proteinExistence type="predicted"/>
<feature type="non-terminal residue" evidence="2">
    <location>
        <position position="518"/>
    </location>
</feature>
<dbReference type="EMBL" id="KN819967">
    <property type="protein sequence ID" value="KIJ07235.1"/>
    <property type="molecule type" value="Genomic_DNA"/>
</dbReference>
<feature type="compositionally biased region" description="Basic residues" evidence="1">
    <location>
        <begin position="129"/>
        <end position="139"/>
    </location>
</feature>
<feature type="region of interest" description="Disordered" evidence="1">
    <location>
        <begin position="351"/>
        <end position="389"/>
    </location>
</feature>
<feature type="compositionally biased region" description="Polar residues" evidence="1">
    <location>
        <begin position="354"/>
        <end position="367"/>
    </location>
</feature>